<dbReference type="Gene3D" id="2.60.40.10">
    <property type="entry name" value="Immunoglobulins"/>
    <property type="match status" value="1"/>
</dbReference>
<name>A0A1F6FJR6_9BACT</name>
<dbReference type="InterPro" id="IPR013783">
    <property type="entry name" value="Ig-like_fold"/>
</dbReference>
<dbReference type="AlphaFoldDB" id="A0A1F6FJR6"/>
<organism evidence="3 4">
    <name type="scientific">Candidatus Kaiserbacteria bacterium RIFOXYB1_FULL_46_14</name>
    <dbReference type="NCBI Taxonomy" id="1798531"/>
    <lineage>
        <taxon>Bacteria</taxon>
        <taxon>Candidatus Kaiseribacteriota</taxon>
    </lineage>
</organism>
<keyword evidence="2" id="KW-1133">Transmembrane helix</keyword>
<feature type="transmembrane region" description="Helical" evidence="2">
    <location>
        <begin position="20"/>
        <end position="41"/>
    </location>
</feature>
<feature type="compositionally biased region" description="Acidic residues" evidence="1">
    <location>
        <begin position="72"/>
        <end position="106"/>
    </location>
</feature>
<gene>
    <name evidence="3" type="ORF">A2392_01355</name>
</gene>
<accession>A0A1F6FJR6</accession>
<evidence type="ECO:0000313" key="4">
    <source>
        <dbReference type="Proteomes" id="UP000177395"/>
    </source>
</evidence>
<evidence type="ECO:0000256" key="1">
    <source>
        <dbReference type="SAM" id="MobiDB-lite"/>
    </source>
</evidence>
<dbReference type="EMBL" id="MFMS01000002">
    <property type="protein sequence ID" value="OGG86090.1"/>
    <property type="molecule type" value="Genomic_DNA"/>
</dbReference>
<dbReference type="Proteomes" id="UP000177395">
    <property type="component" value="Unassembled WGS sequence"/>
</dbReference>
<keyword evidence="2" id="KW-0812">Transmembrane</keyword>
<evidence type="ECO:0000256" key="2">
    <source>
        <dbReference type="SAM" id="Phobius"/>
    </source>
</evidence>
<reference evidence="3 4" key="1">
    <citation type="journal article" date="2016" name="Nat. Commun.">
        <title>Thousands of microbial genomes shed light on interconnected biogeochemical processes in an aquifer system.</title>
        <authorList>
            <person name="Anantharaman K."/>
            <person name="Brown C.T."/>
            <person name="Hug L.A."/>
            <person name="Sharon I."/>
            <person name="Castelle C.J."/>
            <person name="Probst A.J."/>
            <person name="Thomas B.C."/>
            <person name="Singh A."/>
            <person name="Wilkins M.J."/>
            <person name="Karaoz U."/>
            <person name="Brodie E.L."/>
            <person name="Williams K.H."/>
            <person name="Hubbard S.S."/>
            <person name="Banfield J.F."/>
        </authorList>
    </citation>
    <scope>NUCLEOTIDE SEQUENCE [LARGE SCALE GENOMIC DNA]</scope>
</reference>
<protein>
    <submittedName>
        <fullName evidence="3">Uncharacterized protein</fullName>
    </submittedName>
</protein>
<keyword evidence="2" id="KW-0472">Membrane</keyword>
<evidence type="ECO:0000313" key="3">
    <source>
        <dbReference type="EMBL" id="OGG86090.1"/>
    </source>
</evidence>
<comment type="caution">
    <text evidence="3">The sequence shown here is derived from an EMBL/GenBank/DDBJ whole genome shotgun (WGS) entry which is preliminary data.</text>
</comment>
<feature type="compositionally biased region" description="Low complexity" evidence="1">
    <location>
        <begin position="107"/>
        <end position="128"/>
    </location>
</feature>
<feature type="region of interest" description="Disordered" evidence="1">
    <location>
        <begin position="63"/>
        <end position="128"/>
    </location>
</feature>
<proteinExistence type="predicted"/>
<sequence>MNDQIEKKEETLADWTLSNILAAVGFVVLVILLAWLAIQFVRMIPSAWNSLADVFESNQRALEERTASKDDETNEDTDKEDDGSVVVVDTDEDFIDDEETEVETTDNTDTVATTSAPSVKPKPTTPTTPQYRTVTTYVVPTSNPNGYTDLEVSFVAIGKMTNDERFVPSASLSTEEHGAMQFRVKNIGTKTSNAWHFAAELPNGGEFNSVVQNPLKPGEVATLTISFMTDRKDGNRTLGASVNVDGDINTANNGFRATVNIR</sequence>